<evidence type="ECO:0000313" key="4">
    <source>
        <dbReference type="Proteomes" id="UP001328107"/>
    </source>
</evidence>
<evidence type="ECO:0000313" key="3">
    <source>
        <dbReference type="EMBL" id="GMR59192.1"/>
    </source>
</evidence>
<dbReference type="InterPro" id="IPR001849">
    <property type="entry name" value="PH_domain"/>
</dbReference>
<dbReference type="InterPro" id="IPR046355">
    <property type="entry name" value="Gab1-4-like"/>
</dbReference>
<evidence type="ECO:0000259" key="2">
    <source>
        <dbReference type="PROSITE" id="PS50003"/>
    </source>
</evidence>
<dbReference type="InterPro" id="IPR011993">
    <property type="entry name" value="PH-like_dom_sf"/>
</dbReference>
<name>A0AAN5DAV6_9BILA</name>
<dbReference type="AlphaFoldDB" id="A0AAN5DAV6"/>
<protein>
    <recommendedName>
        <fullName evidence="2">PH domain-containing protein</fullName>
    </recommendedName>
</protein>
<dbReference type="PROSITE" id="PS50003">
    <property type="entry name" value="PH_DOMAIN"/>
    <property type="match status" value="1"/>
</dbReference>
<accession>A0AAN5DAV6</accession>
<gene>
    <name evidence="3" type="ORF">PMAYCL1PPCAC_29387</name>
</gene>
<feature type="compositionally biased region" description="Polar residues" evidence="1">
    <location>
        <begin position="184"/>
        <end position="210"/>
    </location>
</feature>
<dbReference type="Proteomes" id="UP001328107">
    <property type="component" value="Unassembled WGS sequence"/>
</dbReference>
<feature type="region of interest" description="Disordered" evidence="1">
    <location>
        <begin position="161"/>
        <end position="361"/>
    </location>
</feature>
<feature type="domain" description="PH" evidence="2">
    <location>
        <begin position="24"/>
        <end position="150"/>
    </location>
</feature>
<dbReference type="GO" id="GO:0005737">
    <property type="term" value="C:cytoplasm"/>
    <property type="evidence" value="ECO:0007669"/>
    <property type="project" value="TreeGrafter"/>
</dbReference>
<dbReference type="EMBL" id="BTRK01000006">
    <property type="protein sequence ID" value="GMR59192.1"/>
    <property type="molecule type" value="Genomic_DNA"/>
</dbReference>
<keyword evidence="4" id="KW-1185">Reference proteome</keyword>
<evidence type="ECO:0000256" key="1">
    <source>
        <dbReference type="SAM" id="MobiDB-lite"/>
    </source>
</evidence>
<sequence length="413" mass="46361">MIYFCSCSCIFFRVSSNVMTGVNSVRAEGWLIKSRDHGIRFPLLKSKWARRYYKIRQDENDAKIYFLDEFRDETQRRLRKSLKLDQVVQIDSHLRLADSSCASRGGLHLQWIFSIHVPRRNETKISEVYYAAESEHEMNVWVCNLCKSCGLRRREDSLEASGPAIHDTLPPPSIEIPSSSQQSDVQSLASTAQSEISSVKTGSAVRQQPYQHLRNFHSPMTPSTKRNPNIRSESGADNSSLSSINSSHASLSTEEDNSSCSGVLVRPPVPPRCRTLERPSSSSSSSRQHDLNGFVPPPPRGSVDERADYESSGETIKLHDLPPPIAPPLVDRSLKPKLPAIPKTTPRVRHPHSTTPTSAHSTTQFEYLEPMELPSSFARTITHSAPDSDLDYIKIDAQQTQAIKYTLARRLPE</sequence>
<organism evidence="3 4">
    <name type="scientific">Pristionchus mayeri</name>
    <dbReference type="NCBI Taxonomy" id="1317129"/>
    <lineage>
        <taxon>Eukaryota</taxon>
        <taxon>Metazoa</taxon>
        <taxon>Ecdysozoa</taxon>
        <taxon>Nematoda</taxon>
        <taxon>Chromadorea</taxon>
        <taxon>Rhabditida</taxon>
        <taxon>Rhabditina</taxon>
        <taxon>Diplogasteromorpha</taxon>
        <taxon>Diplogasteroidea</taxon>
        <taxon>Neodiplogasteridae</taxon>
        <taxon>Pristionchus</taxon>
    </lineage>
</organism>
<dbReference type="Gene3D" id="2.30.29.30">
    <property type="entry name" value="Pleckstrin-homology domain (PH domain)/Phosphotyrosine-binding domain (PTB)"/>
    <property type="match status" value="1"/>
</dbReference>
<dbReference type="GO" id="GO:0035591">
    <property type="term" value="F:signaling adaptor activity"/>
    <property type="evidence" value="ECO:0007669"/>
    <property type="project" value="TreeGrafter"/>
</dbReference>
<comment type="caution">
    <text evidence="3">The sequence shown here is derived from an EMBL/GenBank/DDBJ whole genome shotgun (WGS) entry which is preliminary data.</text>
</comment>
<dbReference type="SMART" id="SM00233">
    <property type="entry name" value="PH"/>
    <property type="match status" value="1"/>
</dbReference>
<dbReference type="PANTHER" id="PTHR45960:SF2">
    <property type="entry name" value="PROTEIN DAUGHTER OF SEVENLESS"/>
    <property type="match status" value="1"/>
</dbReference>
<proteinExistence type="predicted"/>
<feature type="compositionally biased region" description="Polar residues" evidence="1">
    <location>
        <begin position="218"/>
        <end position="232"/>
    </location>
</feature>
<dbReference type="SUPFAM" id="SSF50729">
    <property type="entry name" value="PH domain-like"/>
    <property type="match status" value="1"/>
</dbReference>
<feature type="compositionally biased region" description="Low complexity" evidence="1">
    <location>
        <begin position="235"/>
        <end position="252"/>
    </location>
</feature>
<reference evidence="4" key="1">
    <citation type="submission" date="2022-10" db="EMBL/GenBank/DDBJ databases">
        <title>Genome assembly of Pristionchus species.</title>
        <authorList>
            <person name="Yoshida K."/>
            <person name="Sommer R.J."/>
        </authorList>
    </citation>
    <scope>NUCLEOTIDE SEQUENCE [LARGE SCALE GENOMIC DNA]</scope>
    <source>
        <strain evidence="4">RS5460</strain>
    </source>
</reference>
<dbReference type="PANTHER" id="PTHR45960">
    <property type="entry name" value="GRB2-ASSOCIATED-BINDING PROTEIN"/>
    <property type="match status" value="1"/>
</dbReference>
<dbReference type="GO" id="GO:0007165">
    <property type="term" value="P:signal transduction"/>
    <property type="evidence" value="ECO:0007669"/>
    <property type="project" value="TreeGrafter"/>
</dbReference>